<feature type="region of interest" description="Disordered" evidence="1">
    <location>
        <begin position="44"/>
        <end position="105"/>
    </location>
</feature>
<gene>
    <name evidence="3" type="ORF">I0K15_15105</name>
</gene>
<dbReference type="RefSeq" id="WP_196102328.1">
    <property type="nucleotide sequence ID" value="NZ_CP064942.1"/>
</dbReference>
<evidence type="ECO:0000313" key="4">
    <source>
        <dbReference type="Proteomes" id="UP000594800"/>
    </source>
</evidence>
<feature type="transmembrane region" description="Helical" evidence="2">
    <location>
        <begin position="20"/>
        <end position="38"/>
    </location>
</feature>
<organism evidence="3 4">
    <name type="scientific">Pontivivens ytuae</name>
    <dbReference type="NCBI Taxonomy" id="2789856"/>
    <lineage>
        <taxon>Bacteria</taxon>
        <taxon>Pseudomonadati</taxon>
        <taxon>Pseudomonadota</taxon>
        <taxon>Alphaproteobacteria</taxon>
        <taxon>Rhodobacterales</taxon>
        <taxon>Paracoccaceae</taxon>
        <taxon>Pontivivens</taxon>
    </lineage>
</organism>
<dbReference type="KEGG" id="poz:I0K15_15105"/>
<name>A0A7S9LPV8_9RHOB</name>
<sequence length="105" mass="10430">MAQNPNPPQPEGKGGGPQWFIIGGLVVAVLVIALFLFGGDDASVTTEPADDPGTVTIDNGADVDARPEAEAAPGGEENTGVPVEGEATVEGGGDAEAETETQTGN</sequence>
<keyword evidence="2" id="KW-1133">Transmembrane helix</keyword>
<evidence type="ECO:0000256" key="2">
    <source>
        <dbReference type="SAM" id="Phobius"/>
    </source>
</evidence>
<keyword evidence="2" id="KW-0472">Membrane</keyword>
<proteinExistence type="predicted"/>
<keyword evidence="2" id="KW-0812">Transmembrane</keyword>
<feature type="compositionally biased region" description="Low complexity" evidence="1">
    <location>
        <begin position="70"/>
        <end position="89"/>
    </location>
</feature>
<dbReference type="Proteomes" id="UP000594800">
    <property type="component" value="Chromosome"/>
</dbReference>
<accession>A0A7S9LPV8</accession>
<dbReference type="EMBL" id="CP064942">
    <property type="protein sequence ID" value="QPH53117.1"/>
    <property type="molecule type" value="Genomic_DNA"/>
</dbReference>
<evidence type="ECO:0000256" key="1">
    <source>
        <dbReference type="SAM" id="MobiDB-lite"/>
    </source>
</evidence>
<dbReference type="AlphaFoldDB" id="A0A7S9LPV8"/>
<keyword evidence="4" id="KW-1185">Reference proteome</keyword>
<reference evidence="3 4" key="1">
    <citation type="submission" date="2020-11" db="EMBL/GenBank/DDBJ databases">
        <title>Description of Pontivivens ytuae sp. nov. isolated from deep sea sediment of Mariana Trench.</title>
        <authorList>
            <person name="Wang Z."/>
            <person name="Sun Q.-L."/>
            <person name="Xu X.-D."/>
            <person name="Tang Y.-Z."/>
            <person name="Zhang J."/>
        </authorList>
    </citation>
    <scope>NUCLEOTIDE SEQUENCE [LARGE SCALE GENOMIC DNA]</scope>
    <source>
        <strain evidence="3 4">MT2928</strain>
    </source>
</reference>
<evidence type="ECO:0000313" key="3">
    <source>
        <dbReference type="EMBL" id="QPH53117.1"/>
    </source>
</evidence>
<protein>
    <submittedName>
        <fullName evidence="3">Uncharacterized protein</fullName>
    </submittedName>
</protein>